<dbReference type="InterPro" id="IPR002035">
    <property type="entry name" value="VWF_A"/>
</dbReference>
<keyword evidence="1" id="KW-0106">Calcium</keyword>
<dbReference type="Gene3D" id="3.40.50.410">
    <property type="entry name" value="von Willebrand factor, type A domain"/>
    <property type="match status" value="1"/>
</dbReference>
<dbReference type="GO" id="GO:0005509">
    <property type="term" value="F:calcium ion binding"/>
    <property type="evidence" value="ECO:0007669"/>
    <property type="project" value="InterPro"/>
</dbReference>
<dbReference type="InterPro" id="IPR011049">
    <property type="entry name" value="Serralysin-like_metalloprot_C"/>
</dbReference>
<proteinExistence type="predicted"/>
<dbReference type="InterPro" id="IPR036465">
    <property type="entry name" value="vWFA_dom_sf"/>
</dbReference>
<dbReference type="OrthoDB" id="8612583at2"/>
<dbReference type="SUPFAM" id="SSF51120">
    <property type="entry name" value="beta-Roll"/>
    <property type="match status" value="1"/>
</dbReference>
<evidence type="ECO:0000313" key="3">
    <source>
        <dbReference type="EMBL" id="SDX32013.1"/>
    </source>
</evidence>
<dbReference type="InterPro" id="IPR001343">
    <property type="entry name" value="Hemolysn_Ca-bd"/>
</dbReference>
<dbReference type="PROSITE" id="PS50234">
    <property type="entry name" value="VWFA"/>
    <property type="match status" value="1"/>
</dbReference>
<protein>
    <submittedName>
        <fullName evidence="3">Type I secretion C-terminal target domain (VC_A0849 subclass)</fullName>
    </submittedName>
</protein>
<evidence type="ECO:0000259" key="2">
    <source>
        <dbReference type="PROSITE" id="PS50234"/>
    </source>
</evidence>
<dbReference type="Pfam" id="PF00092">
    <property type="entry name" value="VWA"/>
    <property type="match status" value="1"/>
</dbReference>
<dbReference type="InterPro" id="IPR018511">
    <property type="entry name" value="Hemolysin-typ_Ca-bd_CS"/>
</dbReference>
<feature type="non-terminal residue" evidence="3">
    <location>
        <position position="1"/>
    </location>
</feature>
<keyword evidence="4" id="KW-1185">Reference proteome</keyword>
<dbReference type="Gene3D" id="2.150.10.10">
    <property type="entry name" value="Serralysin-like metalloprotease, C-terminal"/>
    <property type="match status" value="1"/>
</dbReference>
<dbReference type="NCBIfam" id="TIGR03661">
    <property type="entry name" value="T1SS_VCA0849"/>
    <property type="match status" value="1"/>
</dbReference>
<organism evidence="3 4">
    <name type="scientific">Aidingimonas halophila</name>
    <dbReference type="NCBI Taxonomy" id="574349"/>
    <lineage>
        <taxon>Bacteria</taxon>
        <taxon>Pseudomonadati</taxon>
        <taxon>Pseudomonadota</taxon>
        <taxon>Gammaproteobacteria</taxon>
        <taxon>Oceanospirillales</taxon>
        <taxon>Halomonadaceae</taxon>
        <taxon>Aidingimonas</taxon>
    </lineage>
</organism>
<dbReference type="Proteomes" id="UP000198500">
    <property type="component" value="Unassembled WGS sequence"/>
</dbReference>
<name>A0A1H3AQU1_9GAMM</name>
<dbReference type="InterPro" id="IPR019960">
    <property type="entry name" value="T1SS_VCA0849"/>
</dbReference>
<dbReference type="Pfam" id="PF00353">
    <property type="entry name" value="HemolysinCabind"/>
    <property type="match status" value="2"/>
</dbReference>
<dbReference type="PROSITE" id="PS00330">
    <property type="entry name" value="HEMOLYSIN_CALCIUM"/>
    <property type="match status" value="3"/>
</dbReference>
<accession>A0A1H3AQU1</accession>
<dbReference type="SUPFAM" id="SSF53300">
    <property type="entry name" value="vWA-like"/>
    <property type="match status" value="1"/>
</dbReference>
<dbReference type="RefSeq" id="WP_092569394.1">
    <property type="nucleotide sequence ID" value="NZ_FNNI01000005.1"/>
</dbReference>
<dbReference type="CDD" id="cd00198">
    <property type="entry name" value="vWFA"/>
    <property type="match status" value="1"/>
</dbReference>
<dbReference type="AlphaFoldDB" id="A0A1H3AQU1"/>
<gene>
    <name evidence="3" type="ORF">SAMN05443545_1051</name>
</gene>
<dbReference type="STRING" id="574349.SAMN05443545_1051"/>
<dbReference type="EMBL" id="FNNI01000005">
    <property type="protein sequence ID" value="SDX32013.1"/>
    <property type="molecule type" value="Genomic_DNA"/>
</dbReference>
<sequence length="1271" mass="132673">DFAFGDPANLTVDGLDGDLNWTTDGDGNLVGSLDGDDVLKLSLNGGPIGAQTSGTVTVTAELLDALPHDANVDELTIGGLEVIASEADGDRASGTVDVTVTDAQPENTLGGDKEATEGGVAIDGTWSEEAGADGVGSTTVEFGGESYALDEAIDTGSGELTVNSGGTWSFVPGTNAENTGFDFELVTLDNDGDEARATHTVAVDDGAGPTPGDSDGDGKTLSLNLADTATEDGATDSTDGELAFTAGSDDITEFAFGDPANLTVDGLDGELDWTADGDGNLVGSLDGDDVLKLSLNGGPIGAQTSGTVTVTAELLDALPHDANVDELTIDGLEVIASEADGDDATGMVDMTVSDALPDATDDSADVVAGESISGNVLNNDTAVEQPTSVTGVSHESAGAVSFDNPDDVKNDGNGDYIELETDHGTLTLYQDGDYQYSANPIESTVTVPNNSLEDWQGALSGVYGFMGAPLDGQGKLDISQLTSAAEDDVKFNNGSKKGLGVDISQSGVIDDGENLVMALNGPASSAVVSIGQFNANQTETGQWQAFDSDGNLVGSGTFEGETNNGKPFSVDIDTDEPFSYLSFGLDTGSNSNQGYVVNGLSYSAYQGAAEDNFTYTMRDEDGDLDDAELNFGIDNEGDIPDPEPPVPDELLVDGNSSSSGLETAGGNDVLVGDIGGKKTNITPGQDYNVSLIVDSSGSIENQLSLLKDSLNKLAGQLVNHDGSVNLQLVSFAKNADTELTLDDITNVDNALSTIESAIADLGADGGTNYEAAFREAKEWFDGQENGYENLTYFLTDGDPTYHLNEWGDPTNDGNGSQTSQANLQNALDAFGPLSDISTVHGIGLDIYDNGNVNEDYLRYFDNTDPNGQATVDFGSTTETTLADFHGGDDPIDGEESWTVINGGGSVDRNGWGNYLELDSDGSSVTARSDSFSISEDGGSIGLQYAVDDYYQDDDFSWSLEKLSEGSWSEVENGQLNSWQSYRTIGSDLGAGDYRLVFSVEDNSWGWSDAKLELHDIELSIPDRVTGDIGQPSVIMSAEELDNVLEGGSTEEVPVDVGDDELIGGDGDDILFGDTVEHPDHEGEGFQGILDELEAQNGQAPTDDEVLTFLQDNHESLHVPADQGGDDTLDAGAGNDILYGGAGNDTLYGGAGNDDLYGGLGADTFAWELGDEGTENEPAEDTVKDFNASGEDEGDKLDLSELLQDREESDELSDFLQASQNEDGDTVLHVSTSGNLSQDGEGADQTVTLDGVSYNEDVIQNMIDEGQLKIDQ</sequence>
<dbReference type="SMART" id="SM00327">
    <property type="entry name" value="VWA"/>
    <property type="match status" value="1"/>
</dbReference>
<reference evidence="3 4" key="1">
    <citation type="submission" date="2016-10" db="EMBL/GenBank/DDBJ databases">
        <authorList>
            <person name="de Groot N.N."/>
        </authorList>
    </citation>
    <scope>NUCLEOTIDE SEQUENCE [LARGE SCALE GENOMIC DNA]</scope>
    <source>
        <strain evidence="3 4">DSM 19219</strain>
    </source>
</reference>
<evidence type="ECO:0000256" key="1">
    <source>
        <dbReference type="ARBA" id="ARBA00022837"/>
    </source>
</evidence>
<evidence type="ECO:0000313" key="4">
    <source>
        <dbReference type="Proteomes" id="UP000198500"/>
    </source>
</evidence>
<dbReference type="PRINTS" id="PR00313">
    <property type="entry name" value="CABNDNGRPT"/>
</dbReference>
<feature type="domain" description="VWFA" evidence="2">
    <location>
        <begin position="688"/>
        <end position="863"/>
    </location>
</feature>